<dbReference type="AlphaFoldDB" id="A0A0W8E977"/>
<sequence>MAELKCEFPEGCMLDLWAKVIKAKYVERQVKVLDTMFCVPDEQVGGKISTVDDIKVKVIQAYEELGLNKVKIFIEFEVILLVIVNNEYQLITVTDKYDQAIELDEFDPPLTVEEFREEIEDSEIILKNWTFDFDVKGNCEDPHNPCHLTTPVCGTCIGLRVYVDITDKLGKMHDVIVYGELEPEGFQIK</sequence>
<name>A0A0W8E977_9ZZZZ</name>
<protein>
    <submittedName>
        <fullName evidence="1">Uncharacterized protein</fullName>
    </submittedName>
</protein>
<dbReference type="EMBL" id="LNQE01001824">
    <property type="protein sequence ID" value="KUG05188.1"/>
    <property type="molecule type" value="Genomic_DNA"/>
</dbReference>
<reference evidence="1" key="1">
    <citation type="journal article" date="2015" name="Proc. Natl. Acad. Sci. U.S.A.">
        <title>Networks of energetic and metabolic interactions define dynamics in microbial communities.</title>
        <authorList>
            <person name="Embree M."/>
            <person name="Liu J.K."/>
            <person name="Al-Bassam M.M."/>
            <person name="Zengler K."/>
        </authorList>
    </citation>
    <scope>NUCLEOTIDE SEQUENCE</scope>
</reference>
<evidence type="ECO:0000313" key="1">
    <source>
        <dbReference type="EMBL" id="KUG05188.1"/>
    </source>
</evidence>
<comment type="caution">
    <text evidence="1">The sequence shown here is derived from an EMBL/GenBank/DDBJ whole genome shotgun (WGS) entry which is preliminary data.</text>
</comment>
<proteinExistence type="predicted"/>
<gene>
    <name evidence="1" type="ORF">ASZ90_017374</name>
</gene>
<organism evidence="1">
    <name type="scientific">hydrocarbon metagenome</name>
    <dbReference type="NCBI Taxonomy" id="938273"/>
    <lineage>
        <taxon>unclassified sequences</taxon>
        <taxon>metagenomes</taxon>
        <taxon>ecological metagenomes</taxon>
    </lineage>
</organism>
<accession>A0A0W8E977</accession>